<organism evidence="2 3">
    <name type="scientific">Candidatus Harrisonbacteria bacterium CG10_big_fil_rev_8_21_14_0_10_38_8</name>
    <dbReference type="NCBI Taxonomy" id="1974582"/>
    <lineage>
        <taxon>Bacteria</taxon>
        <taxon>Candidatus Harrisoniibacteriota</taxon>
    </lineage>
</organism>
<protein>
    <submittedName>
        <fullName evidence="2">Class IV adenylate cyclase</fullName>
    </submittedName>
</protein>
<dbReference type="InterPro" id="IPR023577">
    <property type="entry name" value="CYTH_domain"/>
</dbReference>
<dbReference type="InterPro" id="IPR033469">
    <property type="entry name" value="CYTH-like_dom_sf"/>
</dbReference>
<dbReference type="Pfam" id="PF01928">
    <property type="entry name" value="CYTH"/>
    <property type="match status" value="1"/>
</dbReference>
<sequence>MILGMNEVEVKARLKNKEEVIRLLKDRGVSFNKAITQIDTVYSPVNEPVPTPRGSNVLRIREQDGVNIFTLKQPRENQLDCLEYETVFTDKDQMEKIILTLGFHPRTRVSKTRQKAKYNDLEICLDEVEELGSYIEVEKITSEEPLKVQEELMSFLLELGVSKEDQVFDGYDVLLLKKAGKIF</sequence>
<evidence type="ECO:0000313" key="2">
    <source>
        <dbReference type="EMBL" id="PIT93296.1"/>
    </source>
</evidence>
<accession>A0A2M6WKL0</accession>
<proteinExistence type="predicted"/>
<gene>
    <name evidence="2" type="primary">cyaB</name>
    <name evidence="2" type="ORF">COU06_00635</name>
</gene>
<dbReference type="InterPro" id="IPR008173">
    <property type="entry name" value="Adenylyl_cyclase_CyaB"/>
</dbReference>
<evidence type="ECO:0000259" key="1">
    <source>
        <dbReference type="PROSITE" id="PS51707"/>
    </source>
</evidence>
<dbReference type="SUPFAM" id="SSF55154">
    <property type="entry name" value="CYTH-like phosphatases"/>
    <property type="match status" value="1"/>
</dbReference>
<feature type="domain" description="CYTH" evidence="1">
    <location>
        <begin position="5"/>
        <end position="177"/>
    </location>
</feature>
<dbReference type="PROSITE" id="PS51707">
    <property type="entry name" value="CYTH"/>
    <property type="match status" value="1"/>
</dbReference>
<dbReference type="PANTHER" id="PTHR21028:SF2">
    <property type="entry name" value="CYTH DOMAIN-CONTAINING PROTEIN"/>
    <property type="match status" value="1"/>
</dbReference>
<dbReference type="NCBIfam" id="TIGR00318">
    <property type="entry name" value="cyaB"/>
    <property type="match status" value="1"/>
</dbReference>
<dbReference type="PANTHER" id="PTHR21028">
    <property type="entry name" value="SI:CH211-156B7.4"/>
    <property type="match status" value="1"/>
</dbReference>
<dbReference type="CDD" id="cd07890">
    <property type="entry name" value="CYTH-like_AC_IV-like"/>
    <property type="match status" value="1"/>
</dbReference>
<name>A0A2M6WKL0_9BACT</name>
<dbReference type="Gene3D" id="2.40.320.10">
    <property type="entry name" value="Hypothetical Protein Pfu-838710-001"/>
    <property type="match status" value="1"/>
</dbReference>
<dbReference type="EMBL" id="PFAY01000005">
    <property type="protein sequence ID" value="PIT93296.1"/>
    <property type="molecule type" value="Genomic_DNA"/>
</dbReference>
<dbReference type="AlphaFoldDB" id="A0A2M6WKL0"/>
<comment type="caution">
    <text evidence="2">The sequence shown here is derived from an EMBL/GenBank/DDBJ whole genome shotgun (WGS) entry which is preliminary data.</text>
</comment>
<evidence type="ECO:0000313" key="3">
    <source>
        <dbReference type="Proteomes" id="UP000229112"/>
    </source>
</evidence>
<dbReference type="Proteomes" id="UP000229112">
    <property type="component" value="Unassembled WGS sequence"/>
</dbReference>
<dbReference type="SMART" id="SM01118">
    <property type="entry name" value="CYTH"/>
    <property type="match status" value="1"/>
</dbReference>
<reference evidence="3" key="1">
    <citation type="submission" date="2017-09" db="EMBL/GenBank/DDBJ databases">
        <title>Depth-based differentiation of microbial function through sediment-hosted aquifers and enrichment of novel symbionts in the deep terrestrial subsurface.</title>
        <authorList>
            <person name="Probst A.J."/>
            <person name="Ladd B."/>
            <person name="Jarett J.K."/>
            <person name="Geller-Mcgrath D.E."/>
            <person name="Sieber C.M.K."/>
            <person name="Emerson J.B."/>
            <person name="Anantharaman K."/>
            <person name="Thomas B.C."/>
            <person name="Malmstrom R."/>
            <person name="Stieglmeier M."/>
            <person name="Klingl A."/>
            <person name="Woyke T."/>
            <person name="Ryan C.M."/>
            <person name="Banfield J.F."/>
        </authorList>
    </citation>
    <scope>NUCLEOTIDE SEQUENCE [LARGE SCALE GENOMIC DNA]</scope>
</reference>